<evidence type="ECO:0000256" key="4">
    <source>
        <dbReference type="RuleBase" id="RU365103"/>
    </source>
</evidence>
<comment type="function">
    <text evidence="4">Involved in lipopolysaccharide (LPS) biosynthesis. Catalyzes the transfer of 3-deoxy-D-manno-octulosonate (Kdo) residue(s) from CMP-Kdo to lipid IV(A), the tetraacyldisaccharide-1,4'-bisphosphate precursor of lipid A.</text>
</comment>
<evidence type="ECO:0000313" key="7">
    <source>
        <dbReference type="EMBL" id="EFS20776.1"/>
    </source>
</evidence>
<proteinExistence type="inferred from homology"/>
<dbReference type="GO" id="GO:0043842">
    <property type="term" value="F:Kdo transferase activity"/>
    <property type="evidence" value="ECO:0007669"/>
    <property type="project" value="UniProtKB-EC"/>
</dbReference>
<dbReference type="OrthoDB" id="9789797at2"/>
<keyword evidence="7" id="KW-0328">Glycosyltransferase</keyword>
<evidence type="ECO:0000313" key="8">
    <source>
        <dbReference type="Proteomes" id="UP000002975"/>
    </source>
</evidence>
<dbReference type="Gene3D" id="3.40.50.11720">
    <property type="entry name" value="3-Deoxy-D-manno-octulosonic-acid transferase, N-terminal domain"/>
    <property type="match status" value="1"/>
</dbReference>
<feature type="site" description="Transition state stabilizer" evidence="3">
    <location>
        <position position="125"/>
    </location>
</feature>
<sequence>MRLMYSLLHSFLVKMISLLGKEKQKDFIHKRIFQEYKALPKTIEIWIHASSVGEVNLLERFLLGCLEAFEGEILLTVFTDTGKEAALQKYGKYERVHILYFPLDDKVSIQKILTQISLKNLYIIETELWPNLIRFCKKEARVVVLNGRISNRSFGRYQKIKFLLTPLLQKIDYYYLQTEEDKKRYIALGAKEEYCNIVGNLKFDISMPSYSQEEKEAYRKELKLNTRKLWVAGSTRTGEYEILLEAFQQLEDYTLVIVPRHLERVPEIESLLKEKKISYQKYTDEEKREDIAVLLVDKMGVLRKLYSIADVTFVGATLVNIGGHSLLEPLAYGKTPIFGPYTQNVKEIAKEILEKKIGYQVVDAKTMLEAIDMIEQQSQEVREKVECFLKENKEVGKKILEREAQWNTKKKK</sequence>
<feature type="active site" description="Proton acceptor" evidence="2">
    <location>
        <position position="54"/>
    </location>
</feature>
<keyword evidence="5" id="KW-0175">Coiled coil</keyword>
<keyword evidence="4" id="KW-1003">Cell membrane</keyword>
<dbReference type="GO" id="GO:0009245">
    <property type="term" value="P:lipid A biosynthetic process"/>
    <property type="evidence" value="ECO:0007669"/>
    <property type="project" value="TreeGrafter"/>
</dbReference>
<comment type="catalytic activity">
    <reaction evidence="4">
        <text>lipid IVA (E. coli) + CMP-3-deoxy-beta-D-manno-octulosonate = alpha-Kdo-(2-&gt;6)-lipid IVA (E. coli) + CMP + H(+)</text>
        <dbReference type="Rhea" id="RHEA:28066"/>
        <dbReference type="ChEBI" id="CHEBI:15378"/>
        <dbReference type="ChEBI" id="CHEBI:58603"/>
        <dbReference type="ChEBI" id="CHEBI:60364"/>
        <dbReference type="ChEBI" id="CHEBI:60377"/>
        <dbReference type="ChEBI" id="CHEBI:85987"/>
        <dbReference type="EC" id="2.4.99.12"/>
    </reaction>
</comment>
<dbReference type="Proteomes" id="UP000002975">
    <property type="component" value="Unassembled WGS sequence"/>
</dbReference>
<feature type="domain" description="3-deoxy-D-manno-octulosonic-acid transferase N-terminal" evidence="6">
    <location>
        <begin position="34"/>
        <end position="205"/>
    </location>
</feature>
<evidence type="ECO:0000256" key="3">
    <source>
        <dbReference type="PIRSR" id="PIRSR639901-2"/>
    </source>
</evidence>
<dbReference type="HOGENOM" id="CLU_036146_2_0_0"/>
<protein>
    <recommendedName>
        <fullName evidence="4">3-deoxy-D-manno-octulosonic acid transferase</fullName>
        <shortName evidence="4">Kdo transferase</shortName>
        <ecNumber evidence="4">2.4.99.12</ecNumber>
    </recommendedName>
    <alternativeName>
        <fullName evidence="4">Lipid IV(A) 3-deoxy-D-manno-octulosonic acid transferase</fullName>
    </alternativeName>
</protein>
<dbReference type="GO" id="GO:0009244">
    <property type="term" value="P:lipopolysaccharide core region biosynthetic process"/>
    <property type="evidence" value="ECO:0007669"/>
    <property type="project" value="UniProtKB-UniRule"/>
</dbReference>
<keyword evidence="4" id="KW-0448">Lipopolysaccharide biosynthesis</keyword>
<keyword evidence="1 4" id="KW-0808">Transferase</keyword>
<evidence type="ECO:0000256" key="2">
    <source>
        <dbReference type="PIRSR" id="PIRSR639901-1"/>
    </source>
</evidence>
<gene>
    <name evidence="7" type="primary">waaA</name>
    <name evidence="7" type="ORF">FSBG_00273</name>
</gene>
<keyword evidence="4" id="KW-0472">Membrane</keyword>
<dbReference type="Gene3D" id="3.40.50.2000">
    <property type="entry name" value="Glycogen Phosphorylase B"/>
    <property type="match status" value="1"/>
</dbReference>
<dbReference type="EMBL" id="GG657971">
    <property type="protein sequence ID" value="EFS20776.1"/>
    <property type="molecule type" value="Genomic_DNA"/>
</dbReference>
<organism evidence="7 8">
    <name type="scientific">Fusobacterium gonidiaformans 3-1-5R</name>
    <dbReference type="NCBI Taxonomy" id="469605"/>
    <lineage>
        <taxon>Bacteria</taxon>
        <taxon>Fusobacteriati</taxon>
        <taxon>Fusobacteriota</taxon>
        <taxon>Fusobacteriia</taxon>
        <taxon>Fusobacteriales</taxon>
        <taxon>Fusobacteriaceae</taxon>
        <taxon>Fusobacterium</taxon>
    </lineage>
</organism>
<feature type="site" description="Transition state stabilizer" evidence="3">
    <location>
        <position position="202"/>
    </location>
</feature>
<dbReference type="InterPro" id="IPR039901">
    <property type="entry name" value="Kdotransferase"/>
</dbReference>
<dbReference type="InterPro" id="IPR038107">
    <property type="entry name" value="Glycos_transf_N_sf"/>
</dbReference>
<dbReference type="SUPFAM" id="SSF53756">
    <property type="entry name" value="UDP-Glycosyltransferase/glycogen phosphorylase"/>
    <property type="match status" value="1"/>
</dbReference>
<dbReference type="InterPro" id="IPR007507">
    <property type="entry name" value="Glycos_transf_N"/>
</dbReference>
<name>E5BF95_9FUSO</name>
<accession>E5BF95</accession>
<dbReference type="Pfam" id="PF04413">
    <property type="entry name" value="Glycos_transf_N"/>
    <property type="match status" value="1"/>
</dbReference>
<dbReference type="EC" id="2.4.99.12" evidence="4"/>
<comment type="pathway">
    <text evidence="4">Bacterial outer membrane biogenesis; LPS core biosynthesis.</text>
</comment>
<dbReference type="PANTHER" id="PTHR42755">
    <property type="entry name" value="3-DEOXY-MANNO-OCTULOSONATE CYTIDYLYLTRANSFERASE"/>
    <property type="match status" value="1"/>
</dbReference>
<dbReference type="PANTHER" id="PTHR42755:SF1">
    <property type="entry name" value="3-DEOXY-D-MANNO-OCTULOSONIC ACID TRANSFERASE, MITOCHONDRIAL-RELATED"/>
    <property type="match status" value="1"/>
</dbReference>
<dbReference type="UniPathway" id="UPA00958"/>
<keyword evidence="8" id="KW-1185">Reference proteome</keyword>
<dbReference type="AlphaFoldDB" id="E5BF95"/>
<evidence type="ECO:0000259" key="6">
    <source>
        <dbReference type="Pfam" id="PF04413"/>
    </source>
</evidence>
<dbReference type="GO" id="GO:0005886">
    <property type="term" value="C:plasma membrane"/>
    <property type="evidence" value="ECO:0007669"/>
    <property type="project" value="UniProtKB-SubCell"/>
</dbReference>
<comment type="subcellular location">
    <subcellularLocation>
        <location evidence="4">Cell membrane</location>
    </subcellularLocation>
</comment>
<comment type="similarity">
    <text evidence="4">Belongs to the glycosyltransferase group 1 family.</text>
</comment>
<feature type="coiled-coil region" evidence="5">
    <location>
        <begin position="364"/>
        <end position="391"/>
    </location>
</feature>
<evidence type="ECO:0000256" key="5">
    <source>
        <dbReference type="SAM" id="Coils"/>
    </source>
</evidence>
<evidence type="ECO:0000256" key="1">
    <source>
        <dbReference type="ARBA" id="ARBA00022679"/>
    </source>
</evidence>
<reference evidence="7 8" key="1">
    <citation type="submission" date="2009-02" db="EMBL/GenBank/DDBJ databases">
        <title>The Genome Sequence of Fusobacterium sp. 3_1_5R.</title>
        <authorList>
            <consortium name="The Broad Institute Genome Sequencing Platform"/>
            <person name="Ward D."/>
            <person name="Young S.K."/>
            <person name="Kodira C.D."/>
            <person name="Zeng Q."/>
            <person name="Koehrsen M."/>
            <person name="Alvarado L."/>
            <person name="Berlin A."/>
            <person name="Borenstein D."/>
            <person name="Chen Z."/>
            <person name="Engels R."/>
            <person name="Freedman E."/>
            <person name="Gellesch M."/>
            <person name="Goldberg J."/>
            <person name="Griggs A."/>
            <person name="Gujja S."/>
            <person name="Heiman D."/>
            <person name="Hepburn T."/>
            <person name="Howarth C."/>
            <person name="Jen D."/>
            <person name="Larson L."/>
            <person name="Lewis B."/>
            <person name="Mehta T."/>
            <person name="Park D."/>
            <person name="Pearson M."/>
            <person name="Roberts A."/>
            <person name="Saif S."/>
            <person name="Shea T."/>
            <person name="Shenoy N."/>
            <person name="Sisk P."/>
            <person name="Stolte C."/>
            <person name="Sykes S."/>
            <person name="Walk T."/>
            <person name="White J."/>
            <person name="Yandava C."/>
            <person name="Allen-Vercoe E."/>
            <person name="Strauss J."/>
            <person name="Ambrose C."/>
            <person name="Lander E."/>
            <person name="Nusbaum C."/>
            <person name="Galagan J."/>
            <person name="Birren B."/>
        </authorList>
    </citation>
    <scope>NUCLEOTIDE SEQUENCE [LARGE SCALE GENOMIC DNA]</scope>
    <source>
        <strain evidence="7 8">3_1_5R</strain>
    </source>
</reference>